<dbReference type="OrthoDB" id="9970261at2"/>
<dbReference type="Proteomes" id="UP000199036">
    <property type="component" value="Unassembled WGS sequence"/>
</dbReference>
<keyword evidence="1" id="KW-0175">Coiled coil</keyword>
<gene>
    <name evidence="2" type="ORF">SAMN05421741_11828</name>
</gene>
<dbReference type="EMBL" id="FOVI01000018">
    <property type="protein sequence ID" value="SFO04886.1"/>
    <property type="molecule type" value="Genomic_DNA"/>
</dbReference>
<evidence type="ECO:0000256" key="1">
    <source>
        <dbReference type="SAM" id="Coils"/>
    </source>
</evidence>
<reference evidence="3" key="1">
    <citation type="submission" date="2016-10" db="EMBL/GenBank/DDBJ databases">
        <authorList>
            <person name="Varghese N."/>
            <person name="Submissions S."/>
        </authorList>
    </citation>
    <scope>NUCLEOTIDE SEQUENCE [LARGE SCALE GENOMIC DNA]</scope>
    <source>
        <strain evidence="3">DS-12</strain>
    </source>
</reference>
<dbReference type="AlphaFoldDB" id="A0A1I5E0B6"/>
<name>A0A1I5E0B6_9FLAO</name>
<organism evidence="2 3">
    <name type="scientific">Paenimyroides ummariense</name>
    <dbReference type="NCBI Taxonomy" id="913024"/>
    <lineage>
        <taxon>Bacteria</taxon>
        <taxon>Pseudomonadati</taxon>
        <taxon>Bacteroidota</taxon>
        <taxon>Flavobacteriia</taxon>
        <taxon>Flavobacteriales</taxon>
        <taxon>Flavobacteriaceae</taxon>
        <taxon>Paenimyroides</taxon>
    </lineage>
</organism>
<proteinExistence type="predicted"/>
<evidence type="ECO:0000313" key="3">
    <source>
        <dbReference type="Proteomes" id="UP000199036"/>
    </source>
</evidence>
<accession>A0A1I5E0B6</accession>
<feature type="coiled-coil region" evidence="1">
    <location>
        <begin position="17"/>
        <end position="82"/>
    </location>
</feature>
<sequence>MDKKEKAKETVQPEITVEQLQTENGALKDRITELEAKELSATETAAERNTLLNENQVLKDRVTELETENADLKTKIEDLSAEEIDSSSFRKVDKDGNVKIKILLAPAGRWFLPYNVGQVVSHPANQADEMVELKYAEYVK</sequence>
<dbReference type="STRING" id="913024.SAMN05421741_11828"/>
<evidence type="ECO:0000313" key="2">
    <source>
        <dbReference type="EMBL" id="SFO04886.1"/>
    </source>
</evidence>
<keyword evidence="3" id="KW-1185">Reference proteome</keyword>
<dbReference type="RefSeq" id="WP_091524611.1">
    <property type="nucleotide sequence ID" value="NZ_FOVI01000018.1"/>
</dbReference>
<protein>
    <submittedName>
        <fullName evidence="2">Uncharacterized protein</fullName>
    </submittedName>
</protein>